<keyword evidence="2 5" id="KW-0349">Heme</keyword>
<dbReference type="InterPro" id="IPR012292">
    <property type="entry name" value="Globin/Proto"/>
</dbReference>
<evidence type="ECO:0000313" key="6">
    <source>
        <dbReference type="EMBL" id="SMF54965.1"/>
    </source>
</evidence>
<dbReference type="InterPro" id="IPR001486">
    <property type="entry name" value="Hemoglobin_trunc"/>
</dbReference>
<gene>
    <name evidence="6" type="ORF">SAMN06296036_11763</name>
</gene>
<dbReference type="Pfam" id="PF01152">
    <property type="entry name" value="Bac_globin"/>
    <property type="match status" value="1"/>
</dbReference>
<evidence type="ECO:0000256" key="1">
    <source>
        <dbReference type="ARBA" id="ARBA00022448"/>
    </source>
</evidence>
<dbReference type="EMBL" id="FWZT01000017">
    <property type="protein sequence ID" value="SMF54965.1"/>
    <property type="molecule type" value="Genomic_DNA"/>
</dbReference>
<sequence length="122" mass="14076">MTSLYDRLGGDFLAAIITEFYDRAFKDPLIAHLFWGFDQKHLTEMQIQFASSMLGGPGPYRGKSLGQAHRQLKINQAHFGRRQVLMAEVLDEFQVDPDIKKQWLEREDRLKPLIVKGTPCNQ</sequence>
<dbReference type="AlphaFoldDB" id="A0A1Y6CB68"/>
<dbReference type="GO" id="GO:0046872">
    <property type="term" value="F:metal ion binding"/>
    <property type="evidence" value="ECO:0007669"/>
    <property type="project" value="UniProtKB-KW"/>
</dbReference>
<dbReference type="GO" id="GO:0019825">
    <property type="term" value="F:oxygen binding"/>
    <property type="evidence" value="ECO:0007669"/>
    <property type="project" value="InterPro"/>
</dbReference>
<keyword evidence="7" id="KW-1185">Reference proteome</keyword>
<dbReference type="GO" id="GO:0020037">
    <property type="term" value="F:heme binding"/>
    <property type="evidence" value="ECO:0007669"/>
    <property type="project" value="InterPro"/>
</dbReference>
<protein>
    <submittedName>
        <fullName evidence="6">Truncated hemoglobin YjbI</fullName>
    </submittedName>
</protein>
<keyword evidence="4 5" id="KW-0408">Iron</keyword>
<accession>A0A1Y6CB68</accession>
<name>A0A1Y6CB68_9BACT</name>
<evidence type="ECO:0000256" key="4">
    <source>
        <dbReference type="ARBA" id="ARBA00023004"/>
    </source>
</evidence>
<dbReference type="CDD" id="cd00454">
    <property type="entry name" value="TrHb1_N"/>
    <property type="match status" value="1"/>
</dbReference>
<evidence type="ECO:0000256" key="5">
    <source>
        <dbReference type="PIRSR" id="PIRSR601486-1"/>
    </source>
</evidence>
<feature type="binding site" description="distal binding residue" evidence="5">
    <location>
        <position position="69"/>
    </location>
    <ligand>
        <name>heme</name>
        <dbReference type="ChEBI" id="CHEBI:30413"/>
    </ligand>
    <ligandPart>
        <name>Fe</name>
        <dbReference type="ChEBI" id="CHEBI:18248"/>
    </ligandPart>
</feature>
<evidence type="ECO:0000256" key="2">
    <source>
        <dbReference type="ARBA" id="ARBA00022617"/>
    </source>
</evidence>
<dbReference type="OrthoDB" id="9795814at2"/>
<dbReference type="SUPFAM" id="SSF46458">
    <property type="entry name" value="Globin-like"/>
    <property type="match status" value="1"/>
</dbReference>
<organism evidence="6 7">
    <name type="scientific">Pseudobacteriovorax antillogorgiicola</name>
    <dbReference type="NCBI Taxonomy" id="1513793"/>
    <lineage>
        <taxon>Bacteria</taxon>
        <taxon>Pseudomonadati</taxon>
        <taxon>Bdellovibrionota</taxon>
        <taxon>Oligoflexia</taxon>
        <taxon>Oligoflexales</taxon>
        <taxon>Pseudobacteriovoracaceae</taxon>
        <taxon>Pseudobacteriovorax</taxon>
    </lineage>
</organism>
<dbReference type="Proteomes" id="UP000192907">
    <property type="component" value="Unassembled WGS sequence"/>
</dbReference>
<evidence type="ECO:0000256" key="3">
    <source>
        <dbReference type="ARBA" id="ARBA00022723"/>
    </source>
</evidence>
<evidence type="ECO:0000313" key="7">
    <source>
        <dbReference type="Proteomes" id="UP000192907"/>
    </source>
</evidence>
<dbReference type="InterPro" id="IPR009050">
    <property type="entry name" value="Globin-like_sf"/>
</dbReference>
<proteinExistence type="predicted"/>
<keyword evidence="1" id="KW-0813">Transport</keyword>
<dbReference type="Gene3D" id="1.10.490.10">
    <property type="entry name" value="Globins"/>
    <property type="match status" value="1"/>
</dbReference>
<dbReference type="RefSeq" id="WP_132322100.1">
    <property type="nucleotide sequence ID" value="NZ_FWZT01000017.1"/>
</dbReference>
<keyword evidence="3 5" id="KW-0479">Metal-binding</keyword>
<reference evidence="7" key="1">
    <citation type="submission" date="2017-04" db="EMBL/GenBank/DDBJ databases">
        <authorList>
            <person name="Varghese N."/>
            <person name="Submissions S."/>
        </authorList>
    </citation>
    <scope>NUCLEOTIDE SEQUENCE [LARGE SCALE GENOMIC DNA]</scope>
    <source>
        <strain evidence="7">RKEM611</strain>
    </source>
</reference>
<dbReference type="STRING" id="1513793.SAMN06296036_11763"/>